<dbReference type="EMBL" id="LKAM01000010">
    <property type="protein sequence ID" value="KUM46694.1"/>
    <property type="molecule type" value="Genomic_DNA"/>
</dbReference>
<gene>
    <name evidence="1" type="ORF">ABT39_MTgene1374</name>
</gene>
<accession>A0A101LWK9</accession>
<organism evidence="1">
    <name type="scientific">Picea glauca</name>
    <name type="common">White spruce</name>
    <name type="synonym">Pinus glauca</name>
    <dbReference type="NCBI Taxonomy" id="3330"/>
    <lineage>
        <taxon>Eukaryota</taxon>
        <taxon>Viridiplantae</taxon>
        <taxon>Streptophyta</taxon>
        <taxon>Embryophyta</taxon>
        <taxon>Tracheophyta</taxon>
        <taxon>Spermatophyta</taxon>
        <taxon>Pinopsida</taxon>
        <taxon>Pinidae</taxon>
        <taxon>Conifers I</taxon>
        <taxon>Pinales</taxon>
        <taxon>Pinaceae</taxon>
        <taxon>Picea</taxon>
    </lineage>
</organism>
<comment type="caution">
    <text evidence="1">The sequence shown here is derived from an EMBL/GenBank/DDBJ whole genome shotgun (WGS) entry which is preliminary data.</text>
</comment>
<proteinExistence type="predicted"/>
<protein>
    <submittedName>
        <fullName evidence="1">Uncharacterized protein</fullName>
    </submittedName>
</protein>
<reference evidence="1" key="1">
    <citation type="journal article" date="2015" name="Genome Biol. Evol.">
        <title>Organellar Genomes of White Spruce (Picea glauca): Assembly and Annotation.</title>
        <authorList>
            <person name="Jackman S.D."/>
            <person name="Warren R.L."/>
            <person name="Gibb E.A."/>
            <person name="Vandervalk B.P."/>
            <person name="Mohamadi H."/>
            <person name="Chu J."/>
            <person name="Raymond A."/>
            <person name="Pleasance S."/>
            <person name="Coope R."/>
            <person name="Wildung M.R."/>
            <person name="Ritland C.E."/>
            <person name="Bousquet J."/>
            <person name="Jones S.J."/>
            <person name="Bohlmann J."/>
            <person name="Birol I."/>
        </authorList>
    </citation>
    <scope>NUCLEOTIDE SEQUENCE [LARGE SCALE GENOMIC DNA]</scope>
    <source>
        <tissue evidence="1">Flushing bud</tissue>
    </source>
</reference>
<evidence type="ECO:0000313" key="1">
    <source>
        <dbReference type="EMBL" id="KUM46694.1"/>
    </source>
</evidence>
<geneLocation type="mitochondrion" evidence="1"/>
<keyword evidence="1" id="KW-0496">Mitochondrion</keyword>
<sequence>MKDESLYVKGIRLVFVSPLSLGSSLLNFPSYKLSRFAPQPNTYIDSFMDCNNKPPSCYDCSLARHLLLFIITLSLRMPIRITH</sequence>
<dbReference type="AlphaFoldDB" id="A0A101LWK9"/>
<name>A0A101LWK9_PICGL</name>